<sequence length="131" mass="14431">MLPHLAHHYHHHHVQPPAHHSLPSTLPPTKLPTSYQRRSTPCTPALVHPHHLQVTRCSALSTFSQELESQLATAASNFVSSTSLTHSLRCPNPSQVMPWWCGTAADVSELLITSLAEKSESRLLQQVAAQV</sequence>
<name>A0A6A6SVL0_9PLEO</name>
<feature type="region of interest" description="Disordered" evidence="1">
    <location>
        <begin position="8"/>
        <end position="39"/>
    </location>
</feature>
<feature type="compositionally biased region" description="Low complexity" evidence="1">
    <location>
        <begin position="15"/>
        <end position="24"/>
    </location>
</feature>
<accession>A0A6A6SVL0</accession>
<reference evidence="2" key="1">
    <citation type="journal article" date="2020" name="Stud. Mycol.">
        <title>101 Dothideomycetes genomes: a test case for predicting lifestyles and emergence of pathogens.</title>
        <authorList>
            <person name="Haridas S."/>
            <person name="Albert R."/>
            <person name="Binder M."/>
            <person name="Bloem J."/>
            <person name="Labutti K."/>
            <person name="Salamov A."/>
            <person name="Andreopoulos B."/>
            <person name="Baker S."/>
            <person name="Barry K."/>
            <person name="Bills G."/>
            <person name="Bluhm B."/>
            <person name="Cannon C."/>
            <person name="Castanera R."/>
            <person name="Culley D."/>
            <person name="Daum C."/>
            <person name="Ezra D."/>
            <person name="Gonzalez J."/>
            <person name="Henrissat B."/>
            <person name="Kuo A."/>
            <person name="Liang C."/>
            <person name="Lipzen A."/>
            <person name="Lutzoni F."/>
            <person name="Magnuson J."/>
            <person name="Mondo S."/>
            <person name="Nolan M."/>
            <person name="Ohm R."/>
            <person name="Pangilinan J."/>
            <person name="Park H.-J."/>
            <person name="Ramirez L."/>
            <person name="Alfaro M."/>
            <person name="Sun H."/>
            <person name="Tritt A."/>
            <person name="Yoshinaga Y."/>
            <person name="Zwiers L.-H."/>
            <person name="Turgeon B."/>
            <person name="Goodwin S."/>
            <person name="Spatafora J."/>
            <person name="Crous P."/>
            <person name="Grigoriev I."/>
        </authorList>
    </citation>
    <scope>NUCLEOTIDE SEQUENCE</scope>
    <source>
        <strain evidence="2">CBS 122681</strain>
    </source>
</reference>
<evidence type="ECO:0000313" key="2">
    <source>
        <dbReference type="EMBL" id="KAF2651610.1"/>
    </source>
</evidence>
<keyword evidence="3" id="KW-1185">Reference proteome</keyword>
<evidence type="ECO:0000313" key="3">
    <source>
        <dbReference type="Proteomes" id="UP000799324"/>
    </source>
</evidence>
<dbReference type="EMBL" id="MU004421">
    <property type="protein sequence ID" value="KAF2651610.1"/>
    <property type="molecule type" value="Genomic_DNA"/>
</dbReference>
<dbReference type="Proteomes" id="UP000799324">
    <property type="component" value="Unassembled WGS sequence"/>
</dbReference>
<proteinExistence type="predicted"/>
<organism evidence="2 3">
    <name type="scientific">Lophiostoma macrostomum CBS 122681</name>
    <dbReference type="NCBI Taxonomy" id="1314788"/>
    <lineage>
        <taxon>Eukaryota</taxon>
        <taxon>Fungi</taxon>
        <taxon>Dikarya</taxon>
        <taxon>Ascomycota</taxon>
        <taxon>Pezizomycotina</taxon>
        <taxon>Dothideomycetes</taxon>
        <taxon>Pleosporomycetidae</taxon>
        <taxon>Pleosporales</taxon>
        <taxon>Lophiostomataceae</taxon>
        <taxon>Lophiostoma</taxon>
    </lineage>
</organism>
<protein>
    <submittedName>
        <fullName evidence="2">Uncharacterized protein</fullName>
    </submittedName>
</protein>
<gene>
    <name evidence="2" type="ORF">K491DRAFT_85993</name>
</gene>
<evidence type="ECO:0000256" key="1">
    <source>
        <dbReference type="SAM" id="MobiDB-lite"/>
    </source>
</evidence>
<dbReference type="AlphaFoldDB" id="A0A6A6SVL0"/>